<dbReference type="PANTHER" id="PTHR47326:SF1">
    <property type="entry name" value="HTH PSQ-TYPE DOMAIN-CONTAINING PROTEIN"/>
    <property type="match status" value="1"/>
</dbReference>
<gene>
    <name evidence="1" type="ORF">ILUMI_26069</name>
</gene>
<sequence length="86" mass="10172">MSNEEQPMWYQYNGCPAHCSAVVREFLDNVFPRNWIERYGEIHKPARSPDLIPNDFFLSLRSKLYPLPTHSILDLLKDKITEVTMF</sequence>
<accession>A0A8K0C775</accession>
<dbReference type="AlphaFoldDB" id="A0A8K0C775"/>
<dbReference type="GO" id="GO:0003676">
    <property type="term" value="F:nucleic acid binding"/>
    <property type="evidence" value="ECO:0007669"/>
    <property type="project" value="InterPro"/>
</dbReference>
<proteinExistence type="predicted"/>
<dbReference type="Proteomes" id="UP000801492">
    <property type="component" value="Unassembled WGS sequence"/>
</dbReference>
<dbReference type="OrthoDB" id="6766291at2759"/>
<reference evidence="1" key="1">
    <citation type="submission" date="2019-08" db="EMBL/GenBank/DDBJ databases">
        <title>The genome of the North American firefly Photinus pyralis.</title>
        <authorList>
            <consortium name="Photinus pyralis genome working group"/>
            <person name="Fallon T.R."/>
            <person name="Sander Lower S.E."/>
            <person name="Weng J.-K."/>
        </authorList>
    </citation>
    <scope>NUCLEOTIDE SEQUENCE</scope>
    <source>
        <strain evidence="1">TRF0915ILg1</strain>
        <tissue evidence="1">Whole body</tissue>
    </source>
</reference>
<organism evidence="1 2">
    <name type="scientific">Ignelater luminosus</name>
    <name type="common">Cucubano</name>
    <name type="synonym">Pyrophorus luminosus</name>
    <dbReference type="NCBI Taxonomy" id="2038154"/>
    <lineage>
        <taxon>Eukaryota</taxon>
        <taxon>Metazoa</taxon>
        <taxon>Ecdysozoa</taxon>
        <taxon>Arthropoda</taxon>
        <taxon>Hexapoda</taxon>
        <taxon>Insecta</taxon>
        <taxon>Pterygota</taxon>
        <taxon>Neoptera</taxon>
        <taxon>Endopterygota</taxon>
        <taxon>Coleoptera</taxon>
        <taxon>Polyphaga</taxon>
        <taxon>Elateriformia</taxon>
        <taxon>Elateroidea</taxon>
        <taxon>Elateridae</taxon>
        <taxon>Agrypninae</taxon>
        <taxon>Pyrophorini</taxon>
        <taxon>Ignelater</taxon>
    </lineage>
</organism>
<comment type="caution">
    <text evidence="1">The sequence shown here is derived from an EMBL/GenBank/DDBJ whole genome shotgun (WGS) entry which is preliminary data.</text>
</comment>
<dbReference type="Gene3D" id="3.30.420.10">
    <property type="entry name" value="Ribonuclease H-like superfamily/Ribonuclease H"/>
    <property type="match status" value="1"/>
</dbReference>
<evidence type="ECO:0000313" key="2">
    <source>
        <dbReference type="Proteomes" id="UP000801492"/>
    </source>
</evidence>
<dbReference type="EMBL" id="VTPC01091026">
    <property type="protein sequence ID" value="KAF2880112.1"/>
    <property type="molecule type" value="Genomic_DNA"/>
</dbReference>
<keyword evidence="2" id="KW-1185">Reference proteome</keyword>
<dbReference type="PANTHER" id="PTHR47326">
    <property type="entry name" value="TRANSPOSABLE ELEMENT TC3 TRANSPOSASE-LIKE PROTEIN"/>
    <property type="match status" value="1"/>
</dbReference>
<protein>
    <submittedName>
        <fullName evidence="1">Uncharacterized protein</fullName>
    </submittedName>
</protein>
<dbReference type="InterPro" id="IPR036397">
    <property type="entry name" value="RNaseH_sf"/>
</dbReference>
<evidence type="ECO:0000313" key="1">
    <source>
        <dbReference type="EMBL" id="KAF2880112.1"/>
    </source>
</evidence>
<name>A0A8K0C775_IGNLU</name>